<feature type="domain" description="4'-phosphopantetheinyl transferase" evidence="9">
    <location>
        <begin position="4"/>
        <end position="98"/>
    </location>
</feature>
<dbReference type="GO" id="GO:0006633">
    <property type="term" value="P:fatty acid biosynthetic process"/>
    <property type="evidence" value="ECO:0007669"/>
    <property type="project" value="UniProtKB-UniRule"/>
</dbReference>
<dbReference type="EC" id="2.7.8.7" evidence="8"/>
<dbReference type="InterPro" id="IPR004568">
    <property type="entry name" value="Ppantetheine-prot_Trfase_dom"/>
</dbReference>
<comment type="cofactor">
    <cofactor evidence="8">
        <name>Mg(2+)</name>
        <dbReference type="ChEBI" id="CHEBI:18420"/>
    </cofactor>
</comment>
<evidence type="ECO:0000256" key="5">
    <source>
        <dbReference type="ARBA" id="ARBA00022842"/>
    </source>
</evidence>
<dbReference type="Gene3D" id="3.90.470.20">
    <property type="entry name" value="4'-phosphopantetheinyl transferase domain"/>
    <property type="match status" value="1"/>
</dbReference>
<dbReference type="GO" id="GO:0008897">
    <property type="term" value="F:holo-[acyl-carrier-protein] synthase activity"/>
    <property type="evidence" value="ECO:0007669"/>
    <property type="project" value="UniProtKB-UniRule"/>
</dbReference>
<evidence type="ECO:0000256" key="3">
    <source>
        <dbReference type="ARBA" id="ARBA00022723"/>
    </source>
</evidence>
<keyword evidence="5 8" id="KW-0460">Magnesium</keyword>
<gene>
    <name evidence="8" type="primary">acpS</name>
    <name evidence="10" type="ORF">SAMN05216252_14333</name>
</gene>
<keyword evidence="11" id="KW-1185">Reference proteome</keyword>
<keyword evidence="4 8" id="KW-0276">Fatty acid metabolism</keyword>
<dbReference type="AlphaFoldDB" id="A0A239NQH1"/>
<dbReference type="GO" id="GO:0000287">
    <property type="term" value="F:magnesium ion binding"/>
    <property type="evidence" value="ECO:0007669"/>
    <property type="project" value="UniProtKB-UniRule"/>
</dbReference>
<feature type="binding site" evidence="8">
    <location>
        <position position="56"/>
    </location>
    <ligand>
        <name>Mg(2+)</name>
        <dbReference type="ChEBI" id="CHEBI:18420"/>
    </ligand>
</feature>
<comment type="subcellular location">
    <subcellularLocation>
        <location evidence="8">Cytoplasm</location>
    </subcellularLocation>
</comment>
<dbReference type="NCBIfam" id="TIGR00516">
    <property type="entry name" value="acpS"/>
    <property type="match status" value="1"/>
</dbReference>
<organism evidence="10 11">
    <name type="scientific">Actinacidiphila glaucinigra</name>
    <dbReference type="NCBI Taxonomy" id="235986"/>
    <lineage>
        <taxon>Bacteria</taxon>
        <taxon>Bacillati</taxon>
        <taxon>Actinomycetota</taxon>
        <taxon>Actinomycetes</taxon>
        <taxon>Kitasatosporales</taxon>
        <taxon>Streptomycetaceae</taxon>
        <taxon>Actinacidiphila</taxon>
    </lineage>
</organism>
<keyword evidence="1 8" id="KW-0444">Lipid biosynthesis</keyword>
<keyword evidence="8" id="KW-0963">Cytoplasm</keyword>
<dbReference type="SUPFAM" id="SSF56214">
    <property type="entry name" value="4'-phosphopantetheinyl transferase"/>
    <property type="match status" value="1"/>
</dbReference>
<dbReference type="InterPro" id="IPR008278">
    <property type="entry name" value="4-PPantetheinyl_Trfase_dom"/>
</dbReference>
<reference evidence="10 11" key="1">
    <citation type="submission" date="2017-06" db="EMBL/GenBank/DDBJ databases">
        <authorList>
            <person name="Kim H.J."/>
            <person name="Triplett B.A."/>
        </authorList>
    </citation>
    <scope>NUCLEOTIDE SEQUENCE [LARGE SCALE GENOMIC DNA]</scope>
    <source>
        <strain evidence="10 11">CGMCC 4.1858</strain>
    </source>
</reference>
<proteinExistence type="inferred from homology"/>
<evidence type="ECO:0000259" key="9">
    <source>
        <dbReference type="Pfam" id="PF01648"/>
    </source>
</evidence>
<evidence type="ECO:0000313" key="10">
    <source>
        <dbReference type="EMBL" id="SNT57095.1"/>
    </source>
</evidence>
<keyword evidence="7 8" id="KW-0275">Fatty acid biosynthesis</keyword>
<evidence type="ECO:0000256" key="2">
    <source>
        <dbReference type="ARBA" id="ARBA00022679"/>
    </source>
</evidence>
<sequence length="122" mass="12660">MIIGVGIDVAEIDRFEQSLERTPGLAERLFLPGELHLPSGARRGSASLAARFAAKEAVAKALGAPGGLHWSDAEVVTEDSGQPRLVVRGTVAARAEQLGVRVFHISLSHDAGVASAVVIAEG</sequence>
<accession>A0A239NQH1</accession>
<dbReference type="NCBIfam" id="NF000832">
    <property type="entry name" value="PRK00070.3-2"/>
    <property type="match status" value="1"/>
</dbReference>
<protein>
    <recommendedName>
        <fullName evidence="8">Holo-[acyl-carrier-protein] synthase</fullName>
        <shortName evidence="8">Holo-ACP synthase</shortName>
        <ecNumber evidence="8">2.7.8.7</ecNumber>
    </recommendedName>
    <alternativeName>
        <fullName evidence="8">4'-phosphopantetheinyl transferase AcpS</fullName>
    </alternativeName>
</protein>
<dbReference type="InterPro" id="IPR037143">
    <property type="entry name" value="4-PPantetheinyl_Trfase_dom_sf"/>
</dbReference>
<evidence type="ECO:0000256" key="8">
    <source>
        <dbReference type="HAMAP-Rule" id="MF_00101"/>
    </source>
</evidence>
<evidence type="ECO:0000256" key="1">
    <source>
        <dbReference type="ARBA" id="ARBA00022516"/>
    </source>
</evidence>
<comment type="similarity">
    <text evidence="8">Belongs to the P-Pant transferase superfamily. AcpS family.</text>
</comment>
<evidence type="ECO:0000313" key="11">
    <source>
        <dbReference type="Proteomes" id="UP000198280"/>
    </source>
</evidence>
<dbReference type="NCBIfam" id="TIGR00556">
    <property type="entry name" value="pantethn_trn"/>
    <property type="match status" value="1"/>
</dbReference>
<name>A0A239NQH1_9ACTN</name>
<dbReference type="RefSeq" id="WP_089229076.1">
    <property type="nucleotide sequence ID" value="NZ_FZOF01000043.1"/>
</dbReference>
<comment type="function">
    <text evidence="8">Transfers the 4'-phosphopantetheine moiety from coenzyme A to a Ser of acyl-carrier-protein.</text>
</comment>
<evidence type="ECO:0000256" key="4">
    <source>
        <dbReference type="ARBA" id="ARBA00022832"/>
    </source>
</evidence>
<dbReference type="InterPro" id="IPR002582">
    <property type="entry name" value="ACPS"/>
</dbReference>
<evidence type="ECO:0000256" key="6">
    <source>
        <dbReference type="ARBA" id="ARBA00023098"/>
    </source>
</evidence>
<dbReference type="OrthoDB" id="517356at2"/>
<dbReference type="HAMAP" id="MF_00101">
    <property type="entry name" value="AcpS"/>
    <property type="match status" value="1"/>
</dbReference>
<comment type="catalytic activity">
    <reaction evidence="8">
        <text>apo-[ACP] + CoA = holo-[ACP] + adenosine 3',5'-bisphosphate + H(+)</text>
        <dbReference type="Rhea" id="RHEA:12068"/>
        <dbReference type="Rhea" id="RHEA-COMP:9685"/>
        <dbReference type="Rhea" id="RHEA-COMP:9690"/>
        <dbReference type="ChEBI" id="CHEBI:15378"/>
        <dbReference type="ChEBI" id="CHEBI:29999"/>
        <dbReference type="ChEBI" id="CHEBI:57287"/>
        <dbReference type="ChEBI" id="CHEBI:58343"/>
        <dbReference type="ChEBI" id="CHEBI:64479"/>
        <dbReference type="EC" id="2.7.8.7"/>
    </reaction>
</comment>
<dbReference type="Pfam" id="PF01648">
    <property type="entry name" value="ACPS"/>
    <property type="match status" value="1"/>
</dbReference>
<keyword evidence="3 8" id="KW-0479">Metal-binding</keyword>
<dbReference type="EMBL" id="FZOF01000043">
    <property type="protein sequence ID" value="SNT57095.1"/>
    <property type="molecule type" value="Genomic_DNA"/>
</dbReference>
<feature type="binding site" evidence="8">
    <location>
        <position position="8"/>
    </location>
    <ligand>
        <name>Mg(2+)</name>
        <dbReference type="ChEBI" id="CHEBI:18420"/>
    </ligand>
</feature>
<keyword evidence="2 8" id="KW-0808">Transferase</keyword>
<dbReference type="GO" id="GO:0005737">
    <property type="term" value="C:cytoplasm"/>
    <property type="evidence" value="ECO:0007669"/>
    <property type="project" value="UniProtKB-SubCell"/>
</dbReference>
<dbReference type="Proteomes" id="UP000198280">
    <property type="component" value="Unassembled WGS sequence"/>
</dbReference>
<keyword evidence="6 8" id="KW-0443">Lipid metabolism</keyword>
<evidence type="ECO:0000256" key="7">
    <source>
        <dbReference type="ARBA" id="ARBA00023160"/>
    </source>
</evidence>